<proteinExistence type="inferred from homology"/>
<dbReference type="Gene3D" id="3.30.950.10">
    <property type="entry name" value="Methyltransferase, Cobalt-precorrin-4 Transmethylase, Domain 2"/>
    <property type="match status" value="1"/>
</dbReference>
<evidence type="ECO:0000256" key="6">
    <source>
        <dbReference type="HAMAP-Rule" id="MF_01877"/>
    </source>
</evidence>
<dbReference type="GO" id="GO:0005737">
    <property type="term" value="C:cytoplasm"/>
    <property type="evidence" value="ECO:0007669"/>
    <property type="project" value="UniProtKB-SubCell"/>
</dbReference>
<keyword evidence="1 6" id="KW-0963">Cytoplasm</keyword>
<organism evidence="8 9">
    <name type="scientific">Candidatus Yanofskybacteria bacterium RIFCSPHIGHO2_01_FULL_41_21</name>
    <dbReference type="NCBI Taxonomy" id="1802660"/>
    <lineage>
        <taxon>Bacteria</taxon>
        <taxon>Candidatus Yanofskyibacteriota</taxon>
    </lineage>
</organism>
<dbReference type="EMBL" id="MGJA01000005">
    <property type="protein sequence ID" value="OGM97961.1"/>
    <property type="molecule type" value="Genomic_DNA"/>
</dbReference>
<dbReference type="STRING" id="1802660.A2735_00790"/>
<dbReference type="GO" id="GO:0070677">
    <property type="term" value="F:rRNA (cytosine-2'-O-)-methyltransferase activity"/>
    <property type="evidence" value="ECO:0007669"/>
    <property type="project" value="UniProtKB-UniRule"/>
</dbReference>
<dbReference type="InterPro" id="IPR000878">
    <property type="entry name" value="4pyrrol_Mease"/>
</dbReference>
<dbReference type="Pfam" id="PF00590">
    <property type="entry name" value="TP_methylase"/>
    <property type="match status" value="1"/>
</dbReference>
<dbReference type="HAMAP" id="MF_01877">
    <property type="entry name" value="16SrRNA_methyltr_I"/>
    <property type="match status" value="1"/>
</dbReference>
<dbReference type="InterPro" id="IPR035996">
    <property type="entry name" value="4pyrrol_Methylase_sf"/>
</dbReference>
<evidence type="ECO:0000256" key="3">
    <source>
        <dbReference type="ARBA" id="ARBA00022603"/>
    </source>
</evidence>
<dbReference type="EC" id="2.1.1.198" evidence="6"/>
<comment type="function">
    <text evidence="6">Catalyzes the 2'-O-methylation of the ribose of cytidine 1402 (C1402) in 16S rRNA.</text>
</comment>
<keyword evidence="5 6" id="KW-0949">S-adenosyl-L-methionine</keyword>
<reference evidence="8 9" key="1">
    <citation type="journal article" date="2016" name="Nat. Commun.">
        <title>Thousands of microbial genomes shed light on interconnected biogeochemical processes in an aquifer system.</title>
        <authorList>
            <person name="Anantharaman K."/>
            <person name="Brown C.T."/>
            <person name="Hug L.A."/>
            <person name="Sharon I."/>
            <person name="Castelle C.J."/>
            <person name="Probst A.J."/>
            <person name="Thomas B.C."/>
            <person name="Singh A."/>
            <person name="Wilkins M.J."/>
            <person name="Karaoz U."/>
            <person name="Brodie E.L."/>
            <person name="Williams K.H."/>
            <person name="Hubbard S.S."/>
            <person name="Banfield J.F."/>
        </authorList>
    </citation>
    <scope>NUCLEOTIDE SEQUENCE [LARGE SCALE GENOMIC DNA]</scope>
</reference>
<protein>
    <recommendedName>
        <fullName evidence="6">Ribosomal RNA small subunit methyltransferase I</fullName>
        <ecNumber evidence="6">2.1.1.198</ecNumber>
    </recommendedName>
    <alternativeName>
        <fullName evidence="6">16S rRNA 2'-O-ribose C1402 methyltransferase</fullName>
    </alternativeName>
    <alternativeName>
        <fullName evidence="6">rRNA (cytidine-2'-O-)-methyltransferase RsmI</fullName>
    </alternativeName>
</protein>
<evidence type="ECO:0000313" key="8">
    <source>
        <dbReference type="EMBL" id="OGM97961.1"/>
    </source>
</evidence>
<dbReference type="PIRSF" id="PIRSF005917">
    <property type="entry name" value="MTase_YraL"/>
    <property type="match status" value="1"/>
</dbReference>
<dbReference type="AlphaFoldDB" id="A0A1F8EAL2"/>
<dbReference type="Proteomes" id="UP000178520">
    <property type="component" value="Unassembled WGS sequence"/>
</dbReference>
<dbReference type="CDD" id="cd11648">
    <property type="entry name" value="RsmI"/>
    <property type="match status" value="1"/>
</dbReference>
<dbReference type="SUPFAM" id="SSF53790">
    <property type="entry name" value="Tetrapyrrole methylase"/>
    <property type="match status" value="1"/>
</dbReference>
<dbReference type="PANTHER" id="PTHR46111">
    <property type="entry name" value="RIBOSOMAL RNA SMALL SUBUNIT METHYLTRANSFERASE I"/>
    <property type="match status" value="1"/>
</dbReference>
<evidence type="ECO:0000256" key="1">
    <source>
        <dbReference type="ARBA" id="ARBA00022490"/>
    </source>
</evidence>
<comment type="catalytic activity">
    <reaction evidence="6">
        <text>cytidine(1402) in 16S rRNA + S-adenosyl-L-methionine = 2'-O-methylcytidine(1402) in 16S rRNA + S-adenosyl-L-homocysteine + H(+)</text>
        <dbReference type="Rhea" id="RHEA:42924"/>
        <dbReference type="Rhea" id="RHEA-COMP:10285"/>
        <dbReference type="Rhea" id="RHEA-COMP:10286"/>
        <dbReference type="ChEBI" id="CHEBI:15378"/>
        <dbReference type="ChEBI" id="CHEBI:57856"/>
        <dbReference type="ChEBI" id="CHEBI:59789"/>
        <dbReference type="ChEBI" id="CHEBI:74495"/>
        <dbReference type="ChEBI" id="CHEBI:82748"/>
        <dbReference type="EC" id="2.1.1.198"/>
    </reaction>
</comment>
<comment type="subcellular location">
    <subcellularLocation>
        <location evidence="6">Cytoplasm</location>
    </subcellularLocation>
</comment>
<evidence type="ECO:0000259" key="7">
    <source>
        <dbReference type="Pfam" id="PF00590"/>
    </source>
</evidence>
<comment type="similarity">
    <text evidence="6">Belongs to the methyltransferase superfamily. RsmI family.</text>
</comment>
<name>A0A1F8EAL2_9BACT</name>
<dbReference type="NCBIfam" id="TIGR00096">
    <property type="entry name" value="16S rRNA (cytidine(1402)-2'-O)-methyltransferase"/>
    <property type="match status" value="1"/>
</dbReference>
<dbReference type="PROSITE" id="PS01296">
    <property type="entry name" value="RSMI"/>
    <property type="match status" value="1"/>
</dbReference>
<gene>
    <name evidence="6" type="primary">rsmI</name>
    <name evidence="8" type="ORF">A2735_00790</name>
</gene>
<dbReference type="InterPro" id="IPR014776">
    <property type="entry name" value="4pyrrole_Mease_sub2"/>
</dbReference>
<keyword evidence="3 6" id="KW-0489">Methyltransferase</keyword>
<evidence type="ECO:0000256" key="5">
    <source>
        <dbReference type="ARBA" id="ARBA00022691"/>
    </source>
</evidence>
<dbReference type="PANTHER" id="PTHR46111:SF1">
    <property type="entry name" value="RIBOSOMAL RNA SMALL SUBUNIT METHYLTRANSFERASE I"/>
    <property type="match status" value="1"/>
</dbReference>
<sequence length="233" mass="25866">MQTLFIVATPIGNLADISPRAITVLSNVDLILAEDTRVTRTLLEHYNIKKELLSYHQHSGRGVIGKIINFLENGKNIALVSDAGTPGINDPGNFLIQEVINNLPETKIVPIPGANAAISALSISGFPTDKFTFLGFPPHKKGRQTFFRNIEDITHTVVLYESKHRIIKALENLRQLADGRPLVVCREITKQFETTYRGTAEEILMKLTANNLLGEFVVVVGPKPKKQKTEDEE</sequence>
<evidence type="ECO:0000256" key="2">
    <source>
        <dbReference type="ARBA" id="ARBA00022552"/>
    </source>
</evidence>
<keyword evidence="2 6" id="KW-0698">rRNA processing</keyword>
<accession>A0A1F8EAL2</accession>
<evidence type="ECO:0000313" key="9">
    <source>
        <dbReference type="Proteomes" id="UP000178520"/>
    </source>
</evidence>
<comment type="caution">
    <text evidence="8">The sequence shown here is derived from an EMBL/GenBank/DDBJ whole genome shotgun (WGS) entry which is preliminary data.</text>
</comment>
<dbReference type="FunFam" id="3.30.950.10:FF:000002">
    <property type="entry name" value="Ribosomal RNA small subunit methyltransferase I"/>
    <property type="match status" value="1"/>
</dbReference>
<dbReference type="Gene3D" id="3.40.1010.10">
    <property type="entry name" value="Cobalt-precorrin-4 Transmethylase, Domain 1"/>
    <property type="match status" value="1"/>
</dbReference>
<keyword evidence="4 6" id="KW-0808">Transferase</keyword>
<feature type="domain" description="Tetrapyrrole methylase" evidence="7">
    <location>
        <begin position="3"/>
        <end position="203"/>
    </location>
</feature>
<dbReference type="FunFam" id="3.40.1010.10:FF:000007">
    <property type="entry name" value="Ribosomal RNA small subunit methyltransferase I"/>
    <property type="match status" value="1"/>
</dbReference>
<dbReference type="InterPro" id="IPR018063">
    <property type="entry name" value="SAM_MeTrfase_RsmI_CS"/>
</dbReference>
<dbReference type="InterPro" id="IPR014777">
    <property type="entry name" value="4pyrrole_Mease_sub1"/>
</dbReference>
<dbReference type="InterPro" id="IPR008189">
    <property type="entry name" value="rRNA_ssu_MeTfrase_I"/>
</dbReference>
<evidence type="ECO:0000256" key="4">
    <source>
        <dbReference type="ARBA" id="ARBA00022679"/>
    </source>
</evidence>